<reference evidence="6" key="1">
    <citation type="journal article" date="2016" name="Nature">
        <title>The genome of the seagrass Zostera marina reveals angiosperm adaptation to the sea.</title>
        <authorList>
            <person name="Olsen J.L."/>
            <person name="Rouze P."/>
            <person name="Verhelst B."/>
            <person name="Lin Y.-C."/>
            <person name="Bayer T."/>
            <person name="Collen J."/>
            <person name="Dattolo E."/>
            <person name="De Paoli E."/>
            <person name="Dittami S."/>
            <person name="Maumus F."/>
            <person name="Michel G."/>
            <person name="Kersting A."/>
            <person name="Lauritano C."/>
            <person name="Lohaus R."/>
            <person name="Toepel M."/>
            <person name="Tonon T."/>
            <person name="Vanneste K."/>
            <person name="Amirebrahimi M."/>
            <person name="Brakel J."/>
            <person name="Bostroem C."/>
            <person name="Chovatia M."/>
            <person name="Grimwood J."/>
            <person name="Jenkins J.W."/>
            <person name="Jueterbock A."/>
            <person name="Mraz A."/>
            <person name="Stam W.T."/>
            <person name="Tice H."/>
            <person name="Bornberg-Bauer E."/>
            <person name="Green P.J."/>
            <person name="Pearson G.A."/>
            <person name="Procaccini G."/>
            <person name="Duarte C.M."/>
            <person name="Schmutz J."/>
            <person name="Reusch T.B.H."/>
            <person name="Van de Peer Y."/>
        </authorList>
    </citation>
    <scope>NUCLEOTIDE SEQUENCE [LARGE SCALE GENOMIC DNA]</scope>
    <source>
        <strain evidence="6">cv. Finnish</strain>
    </source>
</reference>
<feature type="domain" description="GIL1/IRKI C-terminal" evidence="4">
    <location>
        <begin position="415"/>
        <end position="463"/>
    </location>
</feature>
<dbReference type="Pfam" id="PF04859">
    <property type="entry name" value="DUF641"/>
    <property type="match status" value="1"/>
</dbReference>
<dbReference type="GO" id="GO:0009639">
    <property type="term" value="P:response to red or far red light"/>
    <property type="evidence" value="ECO:0007669"/>
    <property type="project" value="InterPro"/>
</dbReference>
<evidence type="ECO:0000313" key="5">
    <source>
        <dbReference type="EMBL" id="KMZ76437.1"/>
    </source>
</evidence>
<organism evidence="5 6">
    <name type="scientific">Zostera marina</name>
    <name type="common">Eelgrass</name>
    <dbReference type="NCBI Taxonomy" id="29655"/>
    <lineage>
        <taxon>Eukaryota</taxon>
        <taxon>Viridiplantae</taxon>
        <taxon>Streptophyta</taxon>
        <taxon>Embryophyta</taxon>
        <taxon>Tracheophyta</taxon>
        <taxon>Spermatophyta</taxon>
        <taxon>Magnoliopsida</taxon>
        <taxon>Liliopsida</taxon>
        <taxon>Zosteraceae</taxon>
        <taxon>Zostera</taxon>
    </lineage>
</organism>
<dbReference type="InterPro" id="IPR056813">
    <property type="entry name" value="GIL1_IRKI_C"/>
</dbReference>
<proteinExistence type="predicted"/>
<gene>
    <name evidence="5" type="ORF">ZOSMA_101G00210</name>
</gene>
<dbReference type="PANTHER" id="PTHR31161">
    <property type="entry name" value="PROTEIN GRAVITROPIC IN THE LIGHT 1"/>
    <property type="match status" value="1"/>
</dbReference>
<accession>A0A0K9Q6C9</accession>
<dbReference type="InterPro" id="IPR040225">
    <property type="entry name" value="GIL1-like"/>
</dbReference>
<evidence type="ECO:0000256" key="1">
    <source>
        <dbReference type="SAM" id="Coils"/>
    </source>
</evidence>
<feature type="coiled-coil region" evidence="1">
    <location>
        <begin position="171"/>
        <end position="205"/>
    </location>
</feature>
<feature type="domain" description="DUF641" evidence="3">
    <location>
        <begin position="93"/>
        <end position="212"/>
    </location>
</feature>
<dbReference type="OMA" id="VWMLHKL"/>
<keyword evidence="1" id="KW-0175">Coiled coil</keyword>
<dbReference type="OrthoDB" id="1915848at2759"/>
<keyword evidence="6" id="KW-1185">Reference proteome</keyword>
<evidence type="ECO:0000256" key="2">
    <source>
        <dbReference type="SAM" id="MobiDB-lite"/>
    </source>
</evidence>
<protein>
    <submittedName>
        <fullName evidence="5">Uncharacterized protein</fullName>
    </submittedName>
</protein>
<feature type="compositionally biased region" description="Acidic residues" evidence="2">
    <location>
        <begin position="18"/>
        <end position="35"/>
    </location>
</feature>
<dbReference type="EMBL" id="LFYR01000025">
    <property type="protein sequence ID" value="KMZ76437.1"/>
    <property type="molecule type" value="Genomic_DNA"/>
</dbReference>
<evidence type="ECO:0000259" key="3">
    <source>
        <dbReference type="Pfam" id="PF04859"/>
    </source>
</evidence>
<evidence type="ECO:0000313" key="6">
    <source>
        <dbReference type="Proteomes" id="UP000036987"/>
    </source>
</evidence>
<dbReference type="Pfam" id="PF24994">
    <property type="entry name" value="GIL1_IRKI_C"/>
    <property type="match status" value="1"/>
</dbReference>
<dbReference type="AlphaFoldDB" id="A0A0K9Q6C9"/>
<name>A0A0K9Q6C9_ZOSMR</name>
<evidence type="ECO:0000259" key="4">
    <source>
        <dbReference type="Pfam" id="PF24994"/>
    </source>
</evidence>
<dbReference type="Proteomes" id="UP000036987">
    <property type="component" value="Unassembled WGS sequence"/>
</dbReference>
<feature type="region of interest" description="Disordered" evidence="2">
    <location>
        <begin position="18"/>
        <end position="37"/>
    </location>
</feature>
<comment type="caution">
    <text evidence="5">The sequence shown here is derived from an EMBL/GenBank/DDBJ whole genome shotgun (WGS) entry which is preliminary data.</text>
</comment>
<dbReference type="GO" id="GO:0009959">
    <property type="term" value="P:negative gravitropism"/>
    <property type="evidence" value="ECO:0007669"/>
    <property type="project" value="InterPro"/>
</dbReference>
<dbReference type="InterPro" id="IPR006943">
    <property type="entry name" value="DUF641_pln"/>
</dbReference>
<sequence>MLQKFALAVKTKTVEFFAEEEEEDEDEEEGGEEGVENGVVEETVRVLTSVVGEIITGQRVVVLKPDEPVNKPESHHFSLPTSAAKSHHYIFRNTLVSSIFTTISSFHAAYLQLQSFQEPFNLDGIQSADRTAVSHLRRLSDLKGAYTKSNSNVPLLLSESESQVQENQSILRMLETVFNRLQSDIDDKEARVEVLKRDLKEMEKYNSTLDTRLKDIPPSTNRDSLFLQLSVFEAVLKESWKEARRFTKLLIHHMKRSGWELDLVANSLYPNVNFQKKGHCCYALQSHVCLTLFDGFRCDRLKEEPEGTRNDEHEDYLSQLVDHLTIDAVKLLVEMPDCNFATFCKNKYRKTIHPEIESSLFGELRWWDPVLRSWNPSNPLYESFVAMCSSTWMLQKLTSAWNSGSSSNDRAAIKIFQVSRGAEFSTVHMENVIPQSRSRSRTVGFSVLPGFQIGGTSVQCKVYLNYGDDN</sequence>